<accession>A0A6G0W1K4</accession>
<gene>
    <name evidence="2" type="ORF">FWK35_00033843</name>
</gene>
<dbReference type="EMBL" id="VUJU01010288">
    <property type="protein sequence ID" value="KAF0714912.1"/>
    <property type="molecule type" value="Genomic_DNA"/>
</dbReference>
<name>A0A6G0W1K4_APHCR</name>
<evidence type="ECO:0000313" key="3">
    <source>
        <dbReference type="Proteomes" id="UP000478052"/>
    </source>
</evidence>
<protein>
    <submittedName>
        <fullName evidence="2">Uncharacterized protein</fullName>
    </submittedName>
</protein>
<proteinExistence type="predicted"/>
<feature type="compositionally biased region" description="Basic residues" evidence="1">
    <location>
        <begin position="130"/>
        <end position="141"/>
    </location>
</feature>
<dbReference type="Proteomes" id="UP000478052">
    <property type="component" value="Unassembled WGS sequence"/>
</dbReference>
<dbReference type="GO" id="GO:0008270">
    <property type="term" value="F:zinc ion binding"/>
    <property type="evidence" value="ECO:0007669"/>
    <property type="project" value="InterPro"/>
</dbReference>
<dbReference type="SUPFAM" id="SSF57756">
    <property type="entry name" value="Retrovirus zinc finger-like domains"/>
    <property type="match status" value="1"/>
</dbReference>
<feature type="region of interest" description="Disordered" evidence="1">
    <location>
        <begin position="72"/>
        <end position="162"/>
    </location>
</feature>
<evidence type="ECO:0000313" key="2">
    <source>
        <dbReference type="EMBL" id="KAF0714912.1"/>
    </source>
</evidence>
<dbReference type="OrthoDB" id="6630564at2759"/>
<dbReference type="AlphaFoldDB" id="A0A6G0W1K4"/>
<dbReference type="InterPro" id="IPR036875">
    <property type="entry name" value="Znf_CCHC_sf"/>
</dbReference>
<comment type="caution">
    <text evidence="2">The sequence shown here is derived from an EMBL/GenBank/DDBJ whole genome shotgun (WGS) entry which is preliminary data.</text>
</comment>
<dbReference type="GO" id="GO:0003676">
    <property type="term" value="F:nucleic acid binding"/>
    <property type="evidence" value="ECO:0007669"/>
    <property type="project" value="InterPro"/>
</dbReference>
<organism evidence="2 3">
    <name type="scientific">Aphis craccivora</name>
    <name type="common">Cowpea aphid</name>
    <dbReference type="NCBI Taxonomy" id="307492"/>
    <lineage>
        <taxon>Eukaryota</taxon>
        <taxon>Metazoa</taxon>
        <taxon>Ecdysozoa</taxon>
        <taxon>Arthropoda</taxon>
        <taxon>Hexapoda</taxon>
        <taxon>Insecta</taxon>
        <taxon>Pterygota</taxon>
        <taxon>Neoptera</taxon>
        <taxon>Paraneoptera</taxon>
        <taxon>Hemiptera</taxon>
        <taxon>Sternorrhyncha</taxon>
        <taxon>Aphidomorpha</taxon>
        <taxon>Aphidoidea</taxon>
        <taxon>Aphididae</taxon>
        <taxon>Aphidini</taxon>
        <taxon>Aphis</taxon>
        <taxon>Aphis</taxon>
    </lineage>
</organism>
<dbReference type="Gene3D" id="4.10.60.10">
    <property type="entry name" value="Zinc finger, CCHC-type"/>
    <property type="match status" value="1"/>
</dbReference>
<evidence type="ECO:0000256" key="1">
    <source>
        <dbReference type="SAM" id="MobiDB-lite"/>
    </source>
</evidence>
<keyword evidence="3" id="KW-1185">Reference proteome</keyword>
<reference evidence="2 3" key="1">
    <citation type="submission" date="2019-08" db="EMBL/GenBank/DDBJ databases">
        <title>Whole genome of Aphis craccivora.</title>
        <authorList>
            <person name="Voronova N.V."/>
            <person name="Shulinski R.S."/>
            <person name="Bandarenka Y.V."/>
            <person name="Zhorov D.G."/>
            <person name="Warner D."/>
        </authorList>
    </citation>
    <scope>NUCLEOTIDE SEQUENCE [LARGE SCALE GENOMIC DNA]</scope>
    <source>
        <strain evidence="2">180601</strain>
        <tissue evidence="2">Whole Body</tissue>
    </source>
</reference>
<sequence>MSAISNLKNSIKLQNKIISDLLEGIDHLTLVKEKSRSPQAIDIVAEKVEKLHTNKSSLHSPFFEVEKAGARMMTEQKPTDPQPERSAKKPSSKPARRWNGTHYESKPLCRRQIPRPEIQEQQTQGWTKVNRLKPKNKKSNKKPAEANNKIKRPLPDSISVKPENGETFSDILKTIKEKVDISSIGSEVSSIKESRSGWILIRLRREDKNRDELVEALKTNLGRRAVIRGLVSLDDVDTQDLDKVTTATEVECSIRSILGLAADDLTIKVKNIRPAYAGTQRATVRLRSANAITLAKKARIRIGWINARLRLKETATRCLRCLGYGHTTHTCRGPGRAKACSLCTSESHRASSCNSPSKCTAYLDMKEPTDHFSGSGKCIAYRLALSKKQTPNIEQREPDRINLSHCKAAQALLSQVAAEKQISYSLVNQTAAKGHTGTWTNLVMQESAIPKRLG</sequence>